<evidence type="ECO:0000256" key="1">
    <source>
        <dbReference type="ARBA" id="ARBA00001946"/>
    </source>
</evidence>
<evidence type="ECO:0000256" key="3">
    <source>
        <dbReference type="ARBA" id="ARBA00022722"/>
    </source>
</evidence>
<keyword evidence="6 8" id="KW-0460">Magnesium</keyword>
<accession>A0ABU1QVY5</accession>
<evidence type="ECO:0000256" key="4">
    <source>
        <dbReference type="ARBA" id="ARBA00022723"/>
    </source>
</evidence>
<evidence type="ECO:0000256" key="2">
    <source>
        <dbReference type="ARBA" id="ARBA00022649"/>
    </source>
</evidence>
<dbReference type="EMBL" id="JAVDTI010000002">
    <property type="protein sequence ID" value="MDR6805253.1"/>
    <property type="molecule type" value="Genomic_DNA"/>
</dbReference>
<dbReference type="InterPro" id="IPR022907">
    <property type="entry name" value="VapC_family"/>
</dbReference>
<dbReference type="HAMAP" id="MF_00265">
    <property type="entry name" value="VapC_Nob1"/>
    <property type="match status" value="1"/>
</dbReference>
<dbReference type="PANTHER" id="PTHR33653">
    <property type="entry name" value="RIBONUCLEASE VAPC2"/>
    <property type="match status" value="1"/>
</dbReference>
<evidence type="ECO:0000256" key="6">
    <source>
        <dbReference type="ARBA" id="ARBA00022842"/>
    </source>
</evidence>
<keyword evidence="2 8" id="KW-1277">Toxin-antitoxin system</keyword>
<dbReference type="InterPro" id="IPR002716">
    <property type="entry name" value="PIN_dom"/>
</dbReference>
<feature type="binding site" evidence="8">
    <location>
        <position position="97"/>
    </location>
    <ligand>
        <name>Mg(2+)</name>
        <dbReference type="ChEBI" id="CHEBI:18420"/>
    </ligand>
</feature>
<feature type="domain" description="PIN" evidence="9">
    <location>
        <begin position="6"/>
        <end position="122"/>
    </location>
</feature>
<keyword evidence="8" id="KW-0800">Toxin</keyword>
<protein>
    <recommendedName>
        <fullName evidence="8">Ribonuclease VapC</fullName>
        <shortName evidence="8">RNase VapC</shortName>
        <ecNumber evidence="8">3.1.-.-</ecNumber>
    </recommendedName>
    <alternativeName>
        <fullName evidence="8">Toxin VapC</fullName>
    </alternativeName>
</protein>
<evidence type="ECO:0000256" key="5">
    <source>
        <dbReference type="ARBA" id="ARBA00022801"/>
    </source>
</evidence>
<comment type="similarity">
    <text evidence="7 8">Belongs to the PINc/VapC protein family.</text>
</comment>
<comment type="caution">
    <text evidence="10">The sequence shown here is derived from an EMBL/GenBank/DDBJ whole genome shotgun (WGS) entry which is preliminary data.</text>
</comment>
<evidence type="ECO:0000259" key="9">
    <source>
        <dbReference type="Pfam" id="PF01850"/>
    </source>
</evidence>
<dbReference type="PANTHER" id="PTHR33653:SF1">
    <property type="entry name" value="RIBONUCLEASE VAPC2"/>
    <property type="match status" value="1"/>
</dbReference>
<feature type="binding site" evidence="8">
    <location>
        <position position="9"/>
    </location>
    <ligand>
        <name>Mg(2+)</name>
        <dbReference type="ChEBI" id="CHEBI:18420"/>
    </ligand>
</feature>
<comment type="cofactor">
    <cofactor evidence="1 8">
        <name>Mg(2+)</name>
        <dbReference type="ChEBI" id="CHEBI:18420"/>
    </cofactor>
</comment>
<evidence type="ECO:0000256" key="8">
    <source>
        <dbReference type="HAMAP-Rule" id="MF_00265"/>
    </source>
</evidence>
<dbReference type="EC" id="3.1.-.-" evidence="8"/>
<comment type="function">
    <text evidence="8">Toxic component of a toxin-antitoxin (TA) system. An RNase.</text>
</comment>
<dbReference type="Proteomes" id="UP001264980">
    <property type="component" value="Unassembled WGS sequence"/>
</dbReference>
<dbReference type="Pfam" id="PF01850">
    <property type="entry name" value="PIN"/>
    <property type="match status" value="1"/>
</dbReference>
<name>A0ABU1QVY5_9BACT</name>
<dbReference type="Gene3D" id="3.40.50.1010">
    <property type="entry name" value="5'-nuclease"/>
    <property type="match status" value="1"/>
</dbReference>
<keyword evidence="4 8" id="KW-0479">Metal-binding</keyword>
<sequence length="128" mass="14627">MGKKTVMIDSCILIEYFRKADKSKSAWFQLVNSGFDFAMSVIVKYEIYAGATPQQIKFWKDTLADVSIIPLEDHCVDEAVAINYQLKLDRKQIEIADLLIAATAISNKMPLATLNKRHFERINMLELL</sequence>
<dbReference type="SUPFAM" id="SSF88723">
    <property type="entry name" value="PIN domain-like"/>
    <property type="match status" value="1"/>
</dbReference>
<keyword evidence="11" id="KW-1185">Reference proteome</keyword>
<dbReference type="InterPro" id="IPR050556">
    <property type="entry name" value="Type_II_TA_system_RNase"/>
</dbReference>
<evidence type="ECO:0000313" key="11">
    <source>
        <dbReference type="Proteomes" id="UP001264980"/>
    </source>
</evidence>
<organism evidence="10 11">
    <name type="scientific">Dyadobacter fermentans</name>
    <dbReference type="NCBI Taxonomy" id="94254"/>
    <lineage>
        <taxon>Bacteria</taxon>
        <taxon>Pseudomonadati</taxon>
        <taxon>Bacteroidota</taxon>
        <taxon>Cytophagia</taxon>
        <taxon>Cytophagales</taxon>
        <taxon>Spirosomataceae</taxon>
        <taxon>Dyadobacter</taxon>
    </lineage>
</organism>
<dbReference type="InterPro" id="IPR029060">
    <property type="entry name" value="PIN-like_dom_sf"/>
</dbReference>
<proteinExistence type="inferred from homology"/>
<keyword evidence="3 8" id="KW-0540">Nuclease</keyword>
<dbReference type="CDD" id="cd09881">
    <property type="entry name" value="PIN_VapC4-5_FitB-like"/>
    <property type="match status" value="1"/>
</dbReference>
<reference evidence="10 11" key="1">
    <citation type="submission" date="2023-07" db="EMBL/GenBank/DDBJ databases">
        <title>Sorghum-associated microbial communities from plants grown in Nebraska, USA.</title>
        <authorList>
            <person name="Schachtman D."/>
        </authorList>
    </citation>
    <scope>NUCLEOTIDE SEQUENCE [LARGE SCALE GENOMIC DNA]</scope>
    <source>
        <strain evidence="10 11">BE57</strain>
    </source>
</reference>
<dbReference type="RefSeq" id="WP_309982869.1">
    <property type="nucleotide sequence ID" value="NZ_JAVDTI010000002.1"/>
</dbReference>
<evidence type="ECO:0000256" key="7">
    <source>
        <dbReference type="ARBA" id="ARBA00038093"/>
    </source>
</evidence>
<gene>
    <name evidence="8" type="primary">vapC</name>
    <name evidence="10" type="ORF">J2W84_002299</name>
</gene>
<evidence type="ECO:0000313" key="10">
    <source>
        <dbReference type="EMBL" id="MDR6805253.1"/>
    </source>
</evidence>
<keyword evidence="5 8" id="KW-0378">Hydrolase</keyword>